<proteinExistence type="predicted"/>
<reference evidence="1" key="1">
    <citation type="submission" date="2019-07" db="EMBL/GenBank/DDBJ databases">
        <title>Annotation for the trematode Paragonimus miyazaki's.</title>
        <authorList>
            <person name="Choi Y.-J."/>
        </authorList>
    </citation>
    <scope>NUCLEOTIDE SEQUENCE</scope>
    <source>
        <strain evidence="1">Japan</strain>
    </source>
</reference>
<sequence>MKASCKVTLLRGCFDDYARVLPLIPTDWKSAVNSMDESNIPGRNSQLLSENYGAYVPRVLRMTPLKSENNVSSNKLWKVPETRTHVVLSSLRLPRPFKKLQIGRALLNKSMGFLKETSNTERGRSRRYSTGHWLAHNHSIARSATGHSGCNRHPTKNPVVIIVHSMEKERTGVVITEVSPLPVLYPS</sequence>
<accession>A0A8S9YGR9</accession>
<organism evidence="1 2">
    <name type="scientific">Paragonimus skrjabini miyazakii</name>
    <dbReference type="NCBI Taxonomy" id="59628"/>
    <lineage>
        <taxon>Eukaryota</taxon>
        <taxon>Metazoa</taxon>
        <taxon>Spiralia</taxon>
        <taxon>Lophotrochozoa</taxon>
        <taxon>Platyhelminthes</taxon>
        <taxon>Trematoda</taxon>
        <taxon>Digenea</taxon>
        <taxon>Plagiorchiida</taxon>
        <taxon>Troglotremata</taxon>
        <taxon>Troglotrematidae</taxon>
        <taxon>Paragonimus</taxon>
    </lineage>
</organism>
<evidence type="ECO:0000313" key="2">
    <source>
        <dbReference type="Proteomes" id="UP000822476"/>
    </source>
</evidence>
<dbReference type="EMBL" id="JTDE01010551">
    <property type="protein sequence ID" value="KAF7234298.1"/>
    <property type="molecule type" value="Genomic_DNA"/>
</dbReference>
<evidence type="ECO:0000313" key="1">
    <source>
        <dbReference type="EMBL" id="KAF7234298.1"/>
    </source>
</evidence>
<comment type="caution">
    <text evidence="1">The sequence shown here is derived from an EMBL/GenBank/DDBJ whole genome shotgun (WGS) entry which is preliminary data.</text>
</comment>
<dbReference type="Proteomes" id="UP000822476">
    <property type="component" value="Unassembled WGS sequence"/>
</dbReference>
<name>A0A8S9YGR9_9TREM</name>
<keyword evidence="2" id="KW-1185">Reference proteome</keyword>
<protein>
    <submittedName>
        <fullName evidence="1">Uncharacterized protein</fullName>
    </submittedName>
</protein>
<dbReference type="AlphaFoldDB" id="A0A8S9YGR9"/>
<gene>
    <name evidence="1" type="ORF">EG68_11068</name>
</gene>